<reference evidence="2" key="2">
    <citation type="submission" date="2020-09" db="EMBL/GenBank/DDBJ databases">
        <authorList>
            <person name="Sun Q."/>
            <person name="Zhou Y."/>
        </authorList>
    </citation>
    <scope>NUCLEOTIDE SEQUENCE</scope>
    <source>
        <strain evidence="2">CGMCC 1.15448</strain>
    </source>
</reference>
<dbReference type="AlphaFoldDB" id="A0A8J2UCF3"/>
<dbReference type="InterPro" id="IPR024775">
    <property type="entry name" value="DinB-like"/>
</dbReference>
<sequence>MQIDKTELAAQVKQTGANIIHTIAAFTGEQFNSTPSYGGWTAGQVAEHLLLSAGVAEVIAGRTSPTTDRQPDTHLAMIAGVFLDFSTKLPSPDYIIPAEGYYDKEEMLNKIKLVWDKIGEGTRLLDLSATCLDFEFPGVGPMTRLEWIWFYVWHTQRHLHQLKNIYASVSCAHADRSA</sequence>
<dbReference type="Gene3D" id="1.20.120.450">
    <property type="entry name" value="dinb family like domain"/>
    <property type="match status" value="1"/>
</dbReference>
<evidence type="ECO:0000259" key="1">
    <source>
        <dbReference type="Pfam" id="PF12867"/>
    </source>
</evidence>
<evidence type="ECO:0000313" key="2">
    <source>
        <dbReference type="EMBL" id="GGA98556.1"/>
    </source>
</evidence>
<keyword evidence="3" id="KW-1185">Reference proteome</keyword>
<dbReference type="Pfam" id="PF12867">
    <property type="entry name" value="DinB_2"/>
    <property type="match status" value="1"/>
</dbReference>
<comment type="caution">
    <text evidence="2">The sequence shown here is derived from an EMBL/GenBank/DDBJ whole genome shotgun (WGS) entry which is preliminary data.</text>
</comment>
<protein>
    <recommendedName>
        <fullName evidence="1">DinB-like domain-containing protein</fullName>
    </recommendedName>
</protein>
<dbReference type="InterPro" id="IPR034660">
    <property type="entry name" value="DinB/YfiT-like"/>
</dbReference>
<accession>A0A8J2UCF3</accession>
<feature type="domain" description="DinB-like" evidence="1">
    <location>
        <begin position="12"/>
        <end position="162"/>
    </location>
</feature>
<proteinExistence type="predicted"/>
<dbReference type="RefSeq" id="WP_188931508.1">
    <property type="nucleotide sequence ID" value="NZ_BMJC01000002.1"/>
</dbReference>
<dbReference type="EMBL" id="BMJC01000002">
    <property type="protein sequence ID" value="GGA98556.1"/>
    <property type="molecule type" value="Genomic_DNA"/>
</dbReference>
<dbReference type="Proteomes" id="UP000607559">
    <property type="component" value="Unassembled WGS sequence"/>
</dbReference>
<evidence type="ECO:0000313" key="3">
    <source>
        <dbReference type="Proteomes" id="UP000607559"/>
    </source>
</evidence>
<reference evidence="2" key="1">
    <citation type="journal article" date="2014" name="Int. J. Syst. Evol. Microbiol.">
        <title>Complete genome sequence of Corynebacterium casei LMG S-19264T (=DSM 44701T), isolated from a smear-ripened cheese.</title>
        <authorList>
            <consortium name="US DOE Joint Genome Institute (JGI-PGF)"/>
            <person name="Walter F."/>
            <person name="Albersmeier A."/>
            <person name="Kalinowski J."/>
            <person name="Ruckert C."/>
        </authorList>
    </citation>
    <scope>NUCLEOTIDE SEQUENCE</scope>
    <source>
        <strain evidence="2">CGMCC 1.15448</strain>
    </source>
</reference>
<gene>
    <name evidence="2" type="ORF">GCM10011511_22340</name>
</gene>
<organism evidence="2 3">
    <name type="scientific">Puia dinghuensis</name>
    <dbReference type="NCBI Taxonomy" id="1792502"/>
    <lineage>
        <taxon>Bacteria</taxon>
        <taxon>Pseudomonadati</taxon>
        <taxon>Bacteroidota</taxon>
        <taxon>Chitinophagia</taxon>
        <taxon>Chitinophagales</taxon>
        <taxon>Chitinophagaceae</taxon>
        <taxon>Puia</taxon>
    </lineage>
</organism>
<name>A0A8J2UCF3_9BACT</name>
<dbReference type="SUPFAM" id="SSF109854">
    <property type="entry name" value="DinB/YfiT-like putative metalloenzymes"/>
    <property type="match status" value="1"/>
</dbReference>